<evidence type="ECO:0000313" key="3">
    <source>
        <dbReference type="Proteomes" id="UP001168877"/>
    </source>
</evidence>
<reference evidence="2" key="2">
    <citation type="submission" date="2023-06" db="EMBL/GenBank/DDBJ databases">
        <authorList>
            <person name="Swenson N.G."/>
            <person name="Wegrzyn J.L."/>
            <person name="Mcevoy S.L."/>
        </authorList>
    </citation>
    <scope>NUCLEOTIDE SEQUENCE</scope>
    <source>
        <strain evidence="2">NS2018</strain>
        <tissue evidence="2">Leaf</tissue>
    </source>
</reference>
<dbReference type="InterPro" id="IPR002156">
    <property type="entry name" value="RNaseH_domain"/>
</dbReference>
<dbReference type="InterPro" id="IPR052929">
    <property type="entry name" value="RNase_H-like_EbsB-rel"/>
</dbReference>
<keyword evidence="3" id="KW-1185">Reference proteome</keyword>
<organism evidence="2 3">
    <name type="scientific">Acer saccharum</name>
    <name type="common">Sugar maple</name>
    <dbReference type="NCBI Taxonomy" id="4024"/>
    <lineage>
        <taxon>Eukaryota</taxon>
        <taxon>Viridiplantae</taxon>
        <taxon>Streptophyta</taxon>
        <taxon>Embryophyta</taxon>
        <taxon>Tracheophyta</taxon>
        <taxon>Spermatophyta</taxon>
        <taxon>Magnoliopsida</taxon>
        <taxon>eudicotyledons</taxon>
        <taxon>Gunneridae</taxon>
        <taxon>Pentapetalae</taxon>
        <taxon>rosids</taxon>
        <taxon>malvids</taxon>
        <taxon>Sapindales</taxon>
        <taxon>Sapindaceae</taxon>
        <taxon>Hippocastanoideae</taxon>
        <taxon>Acereae</taxon>
        <taxon>Acer</taxon>
    </lineage>
</organism>
<dbReference type="EMBL" id="JAUESC010000380">
    <property type="protein sequence ID" value="KAK0592170.1"/>
    <property type="molecule type" value="Genomic_DNA"/>
</dbReference>
<dbReference type="Pfam" id="PF13456">
    <property type="entry name" value="RVT_3"/>
    <property type="match status" value="1"/>
</dbReference>
<dbReference type="PANTHER" id="PTHR47074:SF11">
    <property type="entry name" value="REVERSE TRANSCRIPTASE-LIKE PROTEIN"/>
    <property type="match status" value="1"/>
</dbReference>
<reference evidence="2" key="1">
    <citation type="journal article" date="2022" name="Plant J.">
        <title>Strategies of tolerance reflected in two North American maple genomes.</title>
        <authorList>
            <person name="McEvoy S.L."/>
            <person name="Sezen U.U."/>
            <person name="Trouern-Trend A."/>
            <person name="McMahon S.M."/>
            <person name="Schaberg P.G."/>
            <person name="Yang J."/>
            <person name="Wegrzyn J.L."/>
            <person name="Swenson N.G."/>
        </authorList>
    </citation>
    <scope>NUCLEOTIDE SEQUENCE</scope>
    <source>
        <strain evidence="2">NS2018</strain>
    </source>
</reference>
<gene>
    <name evidence="2" type="ORF">LWI29_014441</name>
</gene>
<dbReference type="AlphaFoldDB" id="A0AA39SM61"/>
<evidence type="ECO:0000259" key="1">
    <source>
        <dbReference type="Pfam" id="PF13456"/>
    </source>
</evidence>
<dbReference type="InterPro" id="IPR012337">
    <property type="entry name" value="RNaseH-like_sf"/>
</dbReference>
<dbReference type="PANTHER" id="PTHR47074">
    <property type="entry name" value="BNAC02G40300D PROTEIN"/>
    <property type="match status" value="1"/>
</dbReference>
<sequence>MFSQFKNVPTLDVLRGISSTMNRIDLECVCVILWSIWWNRNLIAQKNESKNATDLVNWALEFLSEFQRTHQALSASASQPVVPFKSGWCPSPIDTLKLNSDASIRDGFHFIGLGAVIRNHKGEIVATISKPLQGSFSVDLGEFLALREGLLLAKRLNLNLKLAEVDAVAVANAVNNSEFVNCNANFIIKIQR</sequence>
<comment type="caution">
    <text evidence="2">The sequence shown here is derived from an EMBL/GenBank/DDBJ whole genome shotgun (WGS) entry which is preliminary data.</text>
</comment>
<proteinExistence type="predicted"/>
<dbReference type="GO" id="GO:0004523">
    <property type="term" value="F:RNA-DNA hybrid ribonuclease activity"/>
    <property type="evidence" value="ECO:0007669"/>
    <property type="project" value="InterPro"/>
</dbReference>
<dbReference type="GO" id="GO:0003676">
    <property type="term" value="F:nucleic acid binding"/>
    <property type="evidence" value="ECO:0007669"/>
    <property type="project" value="InterPro"/>
</dbReference>
<protein>
    <recommendedName>
        <fullName evidence="1">RNase H type-1 domain-containing protein</fullName>
    </recommendedName>
</protein>
<accession>A0AA39SM61</accession>
<dbReference type="SUPFAM" id="SSF53098">
    <property type="entry name" value="Ribonuclease H-like"/>
    <property type="match status" value="1"/>
</dbReference>
<feature type="domain" description="RNase H type-1" evidence="1">
    <location>
        <begin position="112"/>
        <end position="178"/>
    </location>
</feature>
<evidence type="ECO:0000313" key="2">
    <source>
        <dbReference type="EMBL" id="KAK0592170.1"/>
    </source>
</evidence>
<name>A0AA39SM61_ACESA</name>
<dbReference type="Proteomes" id="UP001168877">
    <property type="component" value="Unassembled WGS sequence"/>
</dbReference>